<evidence type="ECO:0000313" key="6">
    <source>
        <dbReference type="Proteomes" id="UP000001400"/>
    </source>
</evidence>
<evidence type="ECO:0000256" key="4">
    <source>
        <dbReference type="ARBA" id="ARBA00038303"/>
    </source>
</evidence>
<dbReference type="GO" id="GO:0006364">
    <property type="term" value="P:rRNA processing"/>
    <property type="evidence" value="ECO:0007669"/>
    <property type="project" value="InterPro"/>
</dbReference>
<dbReference type="KEGG" id="abi:Aboo_1132"/>
<dbReference type="CDD" id="cd18081">
    <property type="entry name" value="RlmH-like"/>
    <property type="match status" value="1"/>
</dbReference>
<evidence type="ECO:0000256" key="2">
    <source>
        <dbReference type="ARBA" id="ARBA00022679"/>
    </source>
</evidence>
<keyword evidence="1" id="KW-0489">Methyltransferase</keyword>
<accession>B5IFL3</accession>
<evidence type="ECO:0000313" key="5">
    <source>
        <dbReference type="EMBL" id="ADD08941.1"/>
    </source>
</evidence>
<dbReference type="GO" id="GO:0008168">
    <property type="term" value="F:methyltransferase activity"/>
    <property type="evidence" value="ECO:0007669"/>
    <property type="project" value="UniProtKB-KW"/>
</dbReference>
<protein>
    <recommendedName>
        <fullName evidence="7">23S rRNA (pseudouridine1915-N3)-methyltransferase</fullName>
    </recommendedName>
</protein>
<keyword evidence="2" id="KW-0808">Transferase</keyword>
<dbReference type="GeneID" id="8828092"/>
<dbReference type="Gene3D" id="3.40.1280.10">
    <property type="match status" value="1"/>
</dbReference>
<dbReference type="InterPro" id="IPR029028">
    <property type="entry name" value="Alpha/beta_knot_MTases"/>
</dbReference>
<name>B5IFL3_ACIB4</name>
<dbReference type="PANTHER" id="PTHR33603:SF1">
    <property type="entry name" value="RIBOSOMAL RNA LARGE SUBUNIT METHYLTRANSFERASE H"/>
    <property type="match status" value="1"/>
</dbReference>
<dbReference type="GO" id="GO:0032259">
    <property type="term" value="P:methylation"/>
    <property type="evidence" value="ECO:0007669"/>
    <property type="project" value="UniProtKB-KW"/>
</dbReference>
<evidence type="ECO:0008006" key="7">
    <source>
        <dbReference type="Google" id="ProtNLM"/>
    </source>
</evidence>
<dbReference type="HOGENOM" id="CLU_100552_2_0_2"/>
<dbReference type="EMBL" id="CP001941">
    <property type="protein sequence ID" value="ADD08941.1"/>
    <property type="molecule type" value="Genomic_DNA"/>
</dbReference>
<dbReference type="STRING" id="439481.Aboo_1132"/>
<gene>
    <name evidence="5" type="ordered locus">Aboo_1132</name>
</gene>
<sequence>MLPVKIEVITLGKSSREYSQIISEYEKRISKLAHARFARGSKIPPDAILLDPKGIEMSSDEFFELIRKKSSRGEKIVFVIGPPEGFGEVQGEKISLSRMTFQHELARLILLEQIYRALLRMKGTNYEK</sequence>
<keyword evidence="3" id="KW-0949">S-adenosyl-L-methionine</keyword>
<organism evidence="5 6">
    <name type="scientific">Aciduliprofundum boonei (strain DSM 19572 / T469)</name>
    <dbReference type="NCBI Taxonomy" id="439481"/>
    <lineage>
        <taxon>Archaea</taxon>
        <taxon>Methanobacteriati</taxon>
        <taxon>Thermoplasmatota</taxon>
        <taxon>DHVE2 group</taxon>
        <taxon>Candidatus Aciduliprofundum</taxon>
    </lineage>
</organism>
<dbReference type="InterPro" id="IPR029026">
    <property type="entry name" value="tRNA_m1G_MTases_N"/>
</dbReference>
<dbReference type="OrthoDB" id="111266at2157"/>
<dbReference type="InterPro" id="IPR003742">
    <property type="entry name" value="RlmH-like"/>
</dbReference>
<reference evidence="5" key="1">
    <citation type="submission" date="2010-02" db="EMBL/GenBank/DDBJ databases">
        <title>Complete sequence of Aciduliprofundum boonei T469.</title>
        <authorList>
            <consortium name="US DOE Joint Genome Institute"/>
            <person name="Lucas S."/>
            <person name="Copeland A."/>
            <person name="Lapidus A."/>
            <person name="Cheng J.-F."/>
            <person name="Bruce D."/>
            <person name="Goodwin L."/>
            <person name="Pitluck S."/>
            <person name="Saunders E."/>
            <person name="Detter J.C."/>
            <person name="Han C."/>
            <person name="Tapia R."/>
            <person name="Land M."/>
            <person name="Hauser L."/>
            <person name="Kyrpides N."/>
            <person name="Mikhailova N."/>
            <person name="Flores G."/>
            <person name="Reysenbach A.-L."/>
            <person name="Woyke T."/>
        </authorList>
    </citation>
    <scope>NUCLEOTIDE SEQUENCE</scope>
    <source>
        <strain evidence="5">T469</strain>
    </source>
</reference>
<keyword evidence="6" id="KW-1185">Reference proteome</keyword>
<comment type="similarity">
    <text evidence="4">Belongs to the RNA methyltransferase RlmH family.</text>
</comment>
<proteinExistence type="inferred from homology"/>
<dbReference type="Pfam" id="PF02590">
    <property type="entry name" value="SPOUT_MTase"/>
    <property type="match status" value="1"/>
</dbReference>
<dbReference type="AlphaFoldDB" id="B5IFL3"/>
<evidence type="ECO:0000256" key="1">
    <source>
        <dbReference type="ARBA" id="ARBA00022603"/>
    </source>
</evidence>
<dbReference type="eggNOG" id="arCOG05111">
    <property type="taxonomic scope" value="Archaea"/>
</dbReference>
<dbReference type="Proteomes" id="UP000001400">
    <property type="component" value="Chromosome"/>
</dbReference>
<dbReference type="PANTHER" id="PTHR33603">
    <property type="entry name" value="METHYLTRANSFERASE"/>
    <property type="match status" value="1"/>
</dbReference>
<dbReference type="RefSeq" id="WP_008085710.1">
    <property type="nucleotide sequence ID" value="NC_013926.1"/>
</dbReference>
<evidence type="ECO:0000256" key="3">
    <source>
        <dbReference type="ARBA" id="ARBA00022691"/>
    </source>
</evidence>
<dbReference type="SUPFAM" id="SSF75217">
    <property type="entry name" value="alpha/beta knot"/>
    <property type="match status" value="1"/>
</dbReference>